<name>A0A6J3LYD8_9PEZI</name>
<gene>
    <name evidence="3" type="ORF">K489DRAFT_71481</name>
</gene>
<reference evidence="3" key="1">
    <citation type="submission" date="2020-01" db="EMBL/GenBank/DDBJ databases">
        <authorList>
            <consortium name="DOE Joint Genome Institute"/>
            <person name="Haridas S."/>
            <person name="Albert R."/>
            <person name="Binder M."/>
            <person name="Bloem J."/>
            <person name="Labutti K."/>
            <person name="Salamov A."/>
            <person name="Andreopoulos B."/>
            <person name="Baker S.E."/>
            <person name="Barry K."/>
            <person name="Bills G."/>
            <person name="Bluhm B.H."/>
            <person name="Cannon C."/>
            <person name="Castanera R."/>
            <person name="Culley D.E."/>
            <person name="Daum C."/>
            <person name="Ezra D."/>
            <person name="Gonzalez J.B."/>
            <person name="Henrissat B."/>
            <person name="Kuo A."/>
            <person name="Liang C."/>
            <person name="Lipzen A."/>
            <person name="Lutzoni F."/>
            <person name="Magnuson J."/>
            <person name="Mondo S."/>
            <person name="Nolan M."/>
            <person name="Ohm R."/>
            <person name="Pangilinan J."/>
            <person name="Park H.-J."/>
            <person name="Ramirez L."/>
            <person name="Alfaro M."/>
            <person name="Sun H."/>
            <person name="Tritt A."/>
            <person name="Yoshinaga Y."/>
            <person name="Zwiers L.-H."/>
            <person name="Turgeon B.G."/>
            <person name="Goodwin S.B."/>
            <person name="Spatafora J.W."/>
            <person name="Crous P.W."/>
            <person name="Grigoriev I.V."/>
        </authorList>
    </citation>
    <scope>NUCLEOTIDE SEQUENCE</scope>
    <source>
        <strain evidence="3">CBS 342.82</strain>
    </source>
</reference>
<proteinExistence type="predicted"/>
<evidence type="ECO:0000256" key="1">
    <source>
        <dbReference type="SAM" id="Coils"/>
    </source>
</evidence>
<reference evidence="3" key="3">
    <citation type="submission" date="2025-08" db="UniProtKB">
        <authorList>
            <consortium name="RefSeq"/>
        </authorList>
    </citation>
    <scope>IDENTIFICATION</scope>
    <source>
        <strain evidence="3">CBS 342.82</strain>
    </source>
</reference>
<keyword evidence="2" id="KW-1185">Reference proteome</keyword>
<organism evidence="3">
    <name type="scientific">Dissoconium aciculare CBS 342.82</name>
    <dbReference type="NCBI Taxonomy" id="1314786"/>
    <lineage>
        <taxon>Eukaryota</taxon>
        <taxon>Fungi</taxon>
        <taxon>Dikarya</taxon>
        <taxon>Ascomycota</taxon>
        <taxon>Pezizomycotina</taxon>
        <taxon>Dothideomycetes</taxon>
        <taxon>Dothideomycetidae</taxon>
        <taxon>Mycosphaerellales</taxon>
        <taxon>Dissoconiaceae</taxon>
        <taxon>Dissoconium</taxon>
    </lineage>
</organism>
<keyword evidence="1" id="KW-0175">Coiled coil</keyword>
<dbReference type="Proteomes" id="UP000504637">
    <property type="component" value="Unplaced"/>
</dbReference>
<accession>A0A6J3LYD8</accession>
<evidence type="ECO:0000313" key="3">
    <source>
        <dbReference type="RefSeq" id="XP_033456673.1"/>
    </source>
</evidence>
<feature type="coiled-coil region" evidence="1">
    <location>
        <begin position="30"/>
        <end position="57"/>
    </location>
</feature>
<dbReference type="RefSeq" id="XP_033456673.1">
    <property type="nucleotide sequence ID" value="XM_033608860.1"/>
</dbReference>
<reference evidence="3" key="2">
    <citation type="submission" date="2020-04" db="EMBL/GenBank/DDBJ databases">
        <authorList>
            <consortium name="NCBI Genome Project"/>
        </authorList>
    </citation>
    <scope>NUCLEOTIDE SEQUENCE</scope>
    <source>
        <strain evidence="3">CBS 342.82</strain>
    </source>
</reference>
<evidence type="ECO:0000313" key="2">
    <source>
        <dbReference type="Proteomes" id="UP000504637"/>
    </source>
</evidence>
<sequence>MNDQTQGPHIGPQVQVDVGDQLFHCIVEILARLEAQHERMSERIDSLSGDLQELVKRQSALGSHQTIISIPSVVQDAIAPCSEGQIEVLNERDETQSISATHADNLKRKHVRQDSHFGFDGEDQREIHRLIAISKAQDPLPRSTYIEDDIDTRACKLVDQVIFGKKLLNPSTNVDPRSWLVTMAEDLFDKKTPLRRIRLCLHFFAAMLEPQTLINLKTTDEQLQAEEEAKTKAMLFCIQLHVGYCELENPSSQPKLAYGVPSEYVIFTEKHLNSQKAKRAAWKNKELRQAIETGSKLEALRLHMGPGTIHLIPTKIWLEM</sequence>
<protein>
    <submittedName>
        <fullName evidence="3">Uncharacterized protein</fullName>
    </submittedName>
</protein>
<dbReference type="GeneID" id="54366661"/>
<dbReference type="AlphaFoldDB" id="A0A6J3LYD8"/>